<dbReference type="Proteomes" id="UP000000425">
    <property type="component" value="Chromosome"/>
</dbReference>
<gene>
    <name evidence="1" type="ordered locus">NMB2146</name>
</gene>
<name>Q9JXA6_NEIMB</name>
<dbReference type="KEGG" id="nme:NMB2146"/>
<protein>
    <submittedName>
        <fullName evidence="1">Uncharacterized protein</fullName>
    </submittedName>
</protein>
<proteinExistence type="predicted"/>
<dbReference type="InParanoid" id="Q9JXA6"/>
<dbReference type="EMBL" id="AE002098">
    <property type="protein sequence ID" value="AAF42454.1"/>
    <property type="molecule type" value="Genomic_DNA"/>
</dbReference>
<keyword evidence="2" id="KW-1185">Reference proteome</keyword>
<organism evidence="1 2">
    <name type="scientific">Neisseria meningitidis serogroup B (strain ATCC BAA-335 / MC58)</name>
    <dbReference type="NCBI Taxonomy" id="122586"/>
    <lineage>
        <taxon>Bacteria</taxon>
        <taxon>Pseudomonadati</taxon>
        <taxon>Pseudomonadota</taxon>
        <taxon>Betaproteobacteria</taxon>
        <taxon>Neisseriales</taxon>
        <taxon>Neisseriaceae</taxon>
        <taxon>Neisseria</taxon>
    </lineage>
</organism>
<reference evidence="1 2" key="1">
    <citation type="journal article" date="2000" name="Science">
        <title>Complete genome sequence of Neisseria meningitidis serogroup B strain MC58.</title>
        <authorList>
            <person name="Tettelin H."/>
            <person name="Saunders N.J."/>
            <person name="Heidelberg J."/>
            <person name="Jeffries A.C."/>
            <person name="Nelson K.E."/>
            <person name="Eisen J.A."/>
            <person name="Ketchum K.A."/>
            <person name="Hood D.W."/>
            <person name="Peden J.F."/>
            <person name="Dodson R.J."/>
            <person name="Nelson W.C."/>
            <person name="Gwinn M.L."/>
            <person name="DeBoy R."/>
            <person name="Peterson J.D."/>
            <person name="Hickey E.K."/>
            <person name="Haft D.H."/>
            <person name="Salzberg S.L."/>
            <person name="White O."/>
            <person name="Fleischmann R.D."/>
            <person name="Dougherty B.A."/>
            <person name="Mason T."/>
            <person name="Ciecko A."/>
            <person name="Parksey D.S."/>
            <person name="Blair E."/>
            <person name="Cittone H."/>
            <person name="Clark E.B."/>
            <person name="Cotton M.D."/>
            <person name="Utterback T.R."/>
            <person name="Khouri H."/>
            <person name="Qin H."/>
            <person name="Vamathevan J."/>
            <person name="Gill J."/>
            <person name="Scarlato V."/>
            <person name="Masignani V."/>
            <person name="Pizza M."/>
            <person name="Grandi G."/>
            <person name="Sun L."/>
            <person name="Smith H.O."/>
            <person name="Fraser C.M."/>
            <person name="Moxon E.R."/>
            <person name="Rappuoli R."/>
            <person name="Venter J.C."/>
        </authorList>
    </citation>
    <scope>NUCLEOTIDE SEQUENCE [LARGE SCALE GENOMIC DNA]</scope>
    <source>
        <strain evidence="2">ATCC BAA-335 / MC58</strain>
    </source>
</reference>
<evidence type="ECO:0000313" key="1">
    <source>
        <dbReference type="EMBL" id="AAF42454.1"/>
    </source>
</evidence>
<dbReference type="PaxDb" id="122586-NMB2146"/>
<dbReference type="HOGENOM" id="CLU_3357265_0_0_4"/>
<accession>Q9JXA6</accession>
<evidence type="ECO:0000313" key="2">
    <source>
        <dbReference type="Proteomes" id="UP000000425"/>
    </source>
</evidence>
<dbReference type="AlphaFoldDB" id="Q9JXA6"/>
<sequence>MYKYAKYEGCINLPYLLYLPYFTDGATPPAQPVLSE</sequence>
<dbReference type="PIR" id="H81002">
    <property type="entry name" value="H81002"/>
</dbReference>
<dbReference type="STRING" id="122586.NMB2146"/>